<evidence type="ECO:0000256" key="2">
    <source>
        <dbReference type="ARBA" id="ARBA00005466"/>
    </source>
</evidence>
<dbReference type="Gene3D" id="3.30.43.10">
    <property type="entry name" value="Uridine Diphospho-n-acetylenolpyruvylglucosamine Reductase, domain 2"/>
    <property type="match status" value="1"/>
</dbReference>
<evidence type="ECO:0000256" key="9">
    <source>
        <dbReference type="ARBA" id="ARBA00048224"/>
    </source>
</evidence>
<feature type="domain" description="FAD-binding PCMH-type" evidence="11">
    <location>
        <begin position="89"/>
        <end position="271"/>
    </location>
</feature>
<dbReference type="Gene3D" id="3.40.462.10">
    <property type="entry name" value="FAD-linked oxidases, C-terminal domain"/>
    <property type="match status" value="1"/>
</dbReference>
<gene>
    <name evidence="12" type="ORF">LTRI10_LOCUS359</name>
</gene>
<accession>A0AAV2C8Y3</accession>
<feature type="signal peptide" evidence="10">
    <location>
        <begin position="1"/>
        <end position="32"/>
    </location>
</feature>
<evidence type="ECO:0000313" key="13">
    <source>
        <dbReference type="Proteomes" id="UP001497516"/>
    </source>
</evidence>
<evidence type="ECO:0000256" key="8">
    <source>
        <dbReference type="ARBA" id="ARBA00023180"/>
    </source>
</evidence>
<dbReference type="SUPFAM" id="SSF56176">
    <property type="entry name" value="FAD-binding/transporter-associated domain-like"/>
    <property type="match status" value="1"/>
</dbReference>
<dbReference type="PANTHER" id="PTHR13878:SF120">
    <property type="entry name" value="CYTOKININ DEHYDROGENASE"/>
    <property type="match status" value="1"/>
</dbReference>
<protein>
    <recommendedName>
        <fullName evidence="3">cytokinin dehydrogenase</fullName>
        <ecNumber evidence="3">1.5.99.12</ecNumber>
    </recommendedName>
</protein>
<dbReference type="PANTHER" id="PTHR13878">
    <property type="entry name" value="GULONOLACTONE OXIDASE"/>
    <property type="match status" value="1"/>
</dbReference>
<evidence type="ECO:0000256" key="5">
    <source>
        <dbReference type="ARBA" id="ARBA00022729"/>
    </source>
</evidence>
<proteinExistence type="inferred from homology"/>
<comment type="cofactor">
    <cofactor evidence="1">
        <name>FAD</name>
        <dbReference type="ChEBI" id="CHEBI:57692"/>
    </cofactor>
</comment>
<evidence type="ECO:0000256" key="4">
    <source>
        <dbReference type="ARBA" id="ARBA00022630"/>
    </source>
</evidence>
<dbReference type="InterPro" id="IPR006093">
    <property type="entry name" value="Oxy_OxRdtase_FAD_BS"/>
</dbReference>
<dbReference type="AlphaFoldDB" id="A0AAV2C8Y3"/>
<evidence type="ECO:0000313" key="12">
    <source>
        <dbReference type="EMBL" id="CAL1352388.1"/>
    </source>
</evidence>
<dbReference type="InterPro" id="IPR006094">
    <property type="entry name" value="Oxid_FAD_bind_N"/>
</dbReference>
<dbReference type="InterPro" id="IPR036318">
    <property type="entry name" value="FAD-bd_PCMH-like_sf"/>
</dbReference>
<evidence type="ECO:0000256" key="1">
    <source>
        <dbReference type="ARBA" id="ARBA00001974"/>
    </source>
</evidence>
<dbReference type="InterPro" id="IPR015345">
    <property type="entry name" value="Cytokinin_DH_FAD/cytokin-bd"/>
</dbReference>
<evidence type="ECO:0000256" key="3">
    <source>
        <dbReference type="ARBA" id="ARBA00011928"/>
    </source>
</evidence>
<dbReference type="EC" id="1.5.99.12" evidence="3"/>
<dbReference type="EMBL" id="OZ034813">
    <property type="protein sequence ID" value="CAL1352388.1"/>
    <property type="molecule type" value="Genomic_DNA"/>
</dbReference>
<dbReference type="GO" id="GO:0071949">
    <property type="term" value="F:FAD binding"/>
    <property type="evidence" value="ECO:0007669"/>
    <property type="project" value="InterPro"/>
</dbReference>
<comment type="catalytic activity">
    <reaction evidence="9">
        <text>N(6)-dimethylallyladenine + A + H2O = 3-methyl-2-butenal + adenine + AH2</text>
        <dbReference type="Rhea" id="RHEA:13625"/>
        <dbReference type="ChEBI" id="CHEBI:13193"/>
        <dbReference type="ChEBI" id="CHEBI:15377"/>
        <dbReference type="ChEBI" id="CHEBI:15825"/>
        <dbReference type="ChEBI" id="CHEBI:16708"/>
        <dbReference type="ChEBI" id="CHEBI:17499"/>
        <dbReference type="ChEBI" id="CHEBI:17660"/>
        <dbReference type="EC" id="1.5.99.12"/>
    </reaction>
</comment>
<dbReference type="Pfam" id="PF09265">
    <property type="entry name" value="Cytokin-bind"/>
    <property type="match status" value="1"/>
</dbReference>
<dbReference type="InterPro" id="IPR016164">
    <property type="entry name" value="FAD-linked_Oxase-like_C"/>
</dbReference>
<reference evidence="12 13" key="1">
    <citation type="submission" date="2024-04" db="EMBL/GenBank/DDBJ databases">
        <authorList>
            <person name="Fracassetti M."/>
        </authorList>
    </citation>
    <scope>NUCLEOTIDE SEQUENCE [LARGE SCALE GENOMIC DNA]</scope>
</reference>
<keyword evidence="6" id="KW-0274">FAD</keyword>
<keyword evidence="13" id="KW-1185">Reference proteome</keyword>
<keyword evidence="7" id="KW-0560">Oxidoreductase</keyword>
<dbReference type="InterPro" id="IPR016166">
    <property type="entry name" value="FAD-bd_PCMH"/>
</dbReference>
<keyword evidence="5 10" id="KW-0732">Signal</keyword>
<dbReference type="InterPro" id="IPR016167">
    <property type="entry name" value="FAD-bd_PCMH_sub1"/>
</dbReference>
<keyword evidence="8" id="KW-0325">Glycoprotein</keyword>
<dbReference type="SUPFAM" id="SSF55103">
    <property type="entry name" value="FAD-linked oxidases, C-terminal domain"/>
    <property type="match status" value="1"/>
</dbReference>
<dbReference type="PROSITE" id="PS51387">
    <property type="entry name" value="FAD_PCMH"/>
    <property type="match status" value="1"/>
</dbReference>
<comment type="similarity">
    <text evidence="2">Belongs to the oxygen-dependent FAD-linked oxidoreductase family.</text>
</comment>
<dbReference type="Pfam" id="PF01565">
    <property type="entry name" value="FAD_binding_4"/>
    <property type="match status" value="1"/>
</dbReference>
<keyword evidence="4" id="KW-0285">Flavoprotein</keyword>
<sequence>MASPTSQRTNKFTTLRLRFLMIMLLCHTPHESKLFSANQNHQKIFSPPPPPQQQQQDSNPHAAFDTLDLDGHFSYQNTAHAARDFGNRFFFRPAAVLHPSSVSDIAATVKHVYEMGPLSGLTVAARGHGHSLQGQSQADGGIVVNMESLTRRPSQGHLRGGGGGGRYVDVSGGELWIDVLKETLKHGLAPKSWTDYLHLTVGGTLSNGGISGQAFRHGPQINNVQQLEVVTGKGEVVTCSEKQNAELFFSVLGGLGQFGIITRARISLEPAPNMVRWIRVLYSDFSKFSTDQEHLISLDESFDYIEGFVIINRTGLLNNWRSSFHPKDPVQASQFVSDGKTLYCLEVAKYYNSHHDDAETIDMQIQGLLSKLHFITSTLFVSEVPYLGFLDRVHVAEMKLREQGLWEVPHPWLCLFIPGSKMDQFASQVFGSIVTDSSNGPILIYALNQSRWNNNIKRTSLVIPREDVIYHVSFLASAVPSSTGKDGLDYILARNQQILDYSSGAGIGLKQYLPHYTTQEDWKGHFGPKWEVFQKRKSTYDPLAILAPGHRIFKRQYEIRKQSITEGLLKKT</sequence>
<dbReference type="InterPro" id="IPR050432">
    <property type="entry name" value="FAD-linked_Oxidoreductases_BP"/>
</dbReference>
<evidence type="ECO:0000256" key="10">
    <source>
        <dbReference type="SAM" id="SignalP"/>
    </source>
</evidence>
<dbReference type="GO" id="GO:0009690">
    <property type="term" value="P:cytokinin metabolic process"/>
    <property type="evidence" value="ECO:0007669"/>
    <property type="project" value="InterPro"/>
</dbReference>
<dbReference type="GO" id="GO:0019139">
    <property type="term" value="F:cytokinin dehydrogenase activity"/>
    <property type="evidence" value="ECO:0007669"/>
    <property type="project" value="UniProtKB-EC"/>
</dbReference>
<dbReference type="PROSITE" id="PS00862">
    <property type="entry name" value="OX2_COVAL_FAD"/>
    <property type="match status" value="1"/>
</dbReference>
<name>A0AAV2C8Y3_9ROSI</name>
<feature type="chain" id="PRO_5043999221" description="cytokinin dehydrogenase" evidence="10">
    <location>
        <begin position="33"/>
        <end position="572"/>
    </location>
</feature>
<dbReference type="FunFam" id="3.30.465.10:FF:000021">
    <property type="entry name" value="Cytokinin dehydrogenase 1"/>
    <property type="match status" value="1"/>
</dbReference>
<evidence type="ECO:0000256" key="7">
    <source>
        <dbReference type="ARBA" id="ARBA00023002"/>
    </source>
</evidence>
<dbReference type="Proteomes" id="UP001497516">
    <property type="component" value="Chromosome 1"/>
</dbReference>
<organism evidence="12 13">
    <name type="scientific">Linum trigynum</name>
    <dbReference type="NCBI Taxonomy" id="586398"/>
    <lineage>
        <taxon>Eukaryota</taxon>
        <taxon>Viridiplantae</taxon>
        <taxon>Streptophyta</taxon>
        <taxon>Embryophyta</taxon>
        <taxon>Tracheophyta</taxon>
        <taxon>Spermatophyta</taxon>
        <taxon>Magnoliopsida</taxon>
        <taxon>eudicotyledons</taxon>
        <taxon>Gunneridae</taxon>
        <taxon>Pentapetalae</taxon>
        <taxon>rosids</taxon>
        <taxon>fabids</taxon>
        <taxon>Malpighiales</taxon>
        <taxon>Linaceae</taxon>
        <taxon>Linum</taxon>
    </lineage>
</organism>
<evidence type="ECO:0000256" key="6">
    <source>
        <dbReference type="ARBA" id="ARBA00022827"/>
    </source>
</evidence>
<dbReference type="InterPro" id="IPR016170">
    <property type="entry name" value="Cytok_DH_C_sf"/>
</dbReference>
<dbReference type="Gene3D" id="3.30.465.10">
    <property type="match status" value="1"/>
</dbReference>
<evidence type="ECO:0000259" key="11">
    <source>
        <dbReference type="PROSITE" id="PS51387"/>
    </source>
</evidence>
<dbReference type="InterPro" id="IPR016169">
    <property type="entry name" value="FAD-bd_PCMH_sub2"/>
</dbReference>